<dbReference type="AlphaFoldDB" id="A0A7S1N7T7"/>
<evidence type="ECO:0000256" key="1">
    <source>
        <dbReference type="SAM" id="Phobius"/>
    </source>
</evidence>
<evidence type="ECO:0000313" key="3">
    <source>
        <dbReference type="EMBL" id="CAD9002592.1"/>
    </source>
</evidence>
<name>A0A7S1N7T7_9EUGL</name>
<keyword evidence="1" id="KW-1133">Transmembrane helix</keyword>
<protein>
    <recommendedName>
        <fullName evidence="2">DUF5672 domain-containing protein</fullName>
    </recommendedName>
</protein>
<accession>A0A7S1N7T7</accession>
<dbReference type="InterPro" id="IPR043729">
    <property type="entry name" value="DUF5672"/>
</dbReference>
<feature type="transmembrane region" description="Helical" evidence="1">
    <location>
        <begin position="6"/>
        <end position="30"/>
    </location>
</feature>
<dbReference type="Pfam" id="PF18922">
    <property type="entry name" value="DUF5672"/>
    <property type="match status" value="1"/>
</dbReference>
<feature type="domain" description="DUF5672" evidence="2">
    <location>
        <begin position="196"/>
        <end position="345"/>
    </location>
</feature>
<reference evidence="3" key="1">
    <citation type="submission" date="2021-01" db="EMBL/GenBank/DDBJ databases">
        <authorList>
            <person name="Corre E."/>
            <person name="Pelletier E."/>
            <person name="Niang G."/>
            <person name="Scheremetjew M."/>
            <person name="Finn R."/>
            <person name="Kale V."/>
            <person name="Holt S."/>
            <person name="Cochrane G."/>
            <person name="Meng A."/>
            <person name="Brown T."/>
            <person name="Cohen L."/>
        </authorList>
    </citation>
    <scope>NUCLEOTIDE SEQUENCE</scope>
    <source>
        <strain evidence="3">NIES-381</strain>
    </source>
</reference>
<organism evidence="3">
    <name type="scientific">Eutreptiella gymnastica</name>
    <dbReference type="NCBI Taxonomy" id="73025"/>
    <lineage>
        <taxon>Eukaryota</taxon>
        <taxon>Discoba</taxon>
        <taxon>Euglenozoa</taxon>
        <taxon>Euglenida</taxon>
        <taxon>Spirocuta</taxon>
        <taxon>Euglenophyceae</taxon>
        <taxon>Eutreptiales</taxon>
        <taxon>Eutreptiaceae</taxon>
        <taxon>Eutreptiella</taxon>
    </lineage>
</organism>
<evidence type="ECO:0000259" key="2">
    <source>
        <dbReference type="Pfam" id="PF18922"/>
    </source>
</evidence>
<proteinExistence type="predicted"/>
<sequence>MALSTAQLSVVLICITMIPLGLLVASLNGYGYEGLTQRKPQLQVANGFSQHVTHTSTNNEGQFQLSEELIERVAKQVAEKVARNVANEVVHQAMKGVEQTMSLHSKANTLQQQGSSTIRENTTSVSKSAFIVLGKPIEALVEQARVKAIIKLFIDYLGPTWIIQIFYTPISKDFTLRFMKDLQSPTVLCEPIGKNLPTRRHYTALLKSPEFWRQMRGEKVLSFQTDTVICKKAPRKVDDFLEWDYIGAPWSGNHLRGPGIERSLTDSTIGHCLLGGNGGLSIRTKSVILRTLEAFPPDEFGPMGPEDGFYVKWLPLLGFKVAPFGVATQWASELWWLNKHSVGFHQLNEVSIQKVMHTCPEARLLLPAARQPELLSHT</sequence>
<keyword evidence="1" id="KW-0812">Transmembrane</keyword>
<keyword evidence="1" id="KW-0472">Membrane</keyword>
<gene>
    <name evidence="3" type="ORF">EGYM00392_LOCUS13676</name>
</gene>
<dbReference type="EMBL" id="HBGA01037523">
    <property type="protein sequence ID" value="CAD9002592.1"/>
    <property type="molecule type" value="Transcribed_RNA"/>
</dbReference>